<gene>
    <name evidence="1" type="ORF">XM47_04710</name>
</gene>
<sequence length="170" mass="18957">MKLIKSFVCTVTCLVLLSCASKKPGEVIWVTEQFVKVSVSDGVNSLFEDEYPCTGEYKLRYGSELTDSSKAYQNYFAKFVSGSINISAHLDNKQQCFARINANAELFESVTKTSIVNGAPSYQGNYIQSYAMTPISLEPEQQKRSNMLASSFIVFASVIEKEVEKVVVRE</sequence>
<dbReference type="OrthoDB" id="9833014at2"/>
<protein>
    <recommendedName>
        <fullName evidence="3">Lipoprotein</fullName>
    </recommendedName>
</protein>
<comment type="caution">
    <text evidence="1">The sequence shown here is derived from an EMBL/GenBank/DDBJ whole genome shotgun (WGS) entry which is preliminary data.</text>
</comment>
<evidence type="ECO:0008006" key="3">
    <source>
        <dbReference type="Google" id="ProtNLM"/>
    </source>
</evidence>
<dbReference type="PROSITE" id="PS51257">
    <property type="entry name" value="PROKAR_LIPOPROTEIN"/>
    <property type="match status" value="1"/>
</dbReference>
<dbReference type="Proteomes" id="UP000037600">
    <property type="component" value="Unassembled WGS sequence"/>
</dbReference>
<dbReference type="STRING" id="1513271.XM47_04710"/>
<dbReference type="RefSeq" id="WP_048690301.1">
    <property type="nucleotide sequence ID" value="NZ_KQ130484.1"/>
</dbReference>
<organism evidence="1 2">
    <name type="scientific">Catenovulum maritimum</name>
    <dbReference type="NCBI Taxonomy" id="1513271"/>
    <lineage>
        <taxon>Bacteria</taxon>
        <taxon>Pseudomonadati</taxon>
        <taxon>Pseudomonadota</taxon>
        <taxon>Gammaproteobacteria</taxon>
        <taxon>Alteromonadales</taxon>
        <taxon>Alteromonadaceae</taxon>
        <taxon>Catenovulum</taxon>
    </lineage>
</organism>
<name>A0A0J8JNT5_9ALTE</name>
<accession>A0A0J8JNT5</accession>
<reference evidence="1 2" key="1">
    <citation type="submission" date="2015-04" db="EMBL/GenBank/DDBJ databases">
        <title>Draft Genome Sequence of the Novel Agar-Digesting Marine Bacterium Q1.</title>
        <authorList>
            <person name="Li Y."/>
            <person name="Li D."/>
            <person name="Chen G."/>
            <person name="Du Z."/>
        </authorList>
    </citation>
    <scope>NUCLEOTIDE SEQUENCE [LARGE SCALE GENOMIC DNA]</scope>
    <source>
        <strain evidence="1 2">Q1</strain>
    </source>
</reference>
<evidence type="ECO:0000313" key="1">
    <source>
        <dbReference type="EMBL" id="KMT66296.1"/>
    </source>
</evidence>
<dbReference type="EMBL" id="LAZL01000005">
    <property type="protein sequence ID" value="KMT66296.1"/>
    <property type="molecule type" value="Genomic_DNA"/>
</dbReference>
<keyword evidence="2" id="KW-1185">Reference proteome</keyword>
<dbReference type="AlphaFoldDB" id="A0A0J8JNT5"/>
<evidence type="ECO:0000313" key="2">
    <source>
        <dbReference type="Proteomes" id="UP000037600"/>
    </source>
</evidence>
<proteinExistence type="predicted"/>